<feature type="chain" id="PRO_5020283559" evidence="2">
    <location>
        <begin position="25"/>
        <end position="282"/>
    </location>
</feature>
<accession>A0A4R8MBM3</accession>
<keyword evidence="2" id="KW-0732">Signal</keyword>
<dbReference type="InterPro" id="IPR011234">
    <property type="entry name" value="Fumarylacetoacetase-like_C"/>
</dbReference>
<evidence type="ECO:0000313" key="5">
    <source>
        <dbReference type="Proteomes" id="UP000295066"/>
    </source>
</evidence>
<dbReference type="EMBL" id="SORI01000002">
    <property type="protein sequence ID" value="TDY63149.1"/>
    <property type="molecule type" value="Genomic_DNA"/>
</dbReference>
<evidence type="ECO:0000256" key="1">
    <source>
        <dbReference type="ARBA" id="ARBA00023239"/>
    </source>
</evidence>
<dbReference type="RefSeq" id="WP_133956040.1">
    <property type="nucleotide sequence ID" value="NZ_SORI01000002.1"/>
</dbReference>
<name>A0A4R8MBM3_9BACT</name>
<keyword evidence="1" id="KW-0456">Lyase</keyword>
<dbReference type="Gene3D" id="3.90.850.10">
    <property type="entry name" value="Fumarylacetoacetase-like, C-terminal domain"/>
    <property type="match status" value="1"/>
</dbReference>
<dbReference type="PANTHER" id="PTHR30143">
    <property type="entry name" value="ACID HYDRATASE"/>
    <property type="match status" value="1"/>
</dbReference>
<proteinExistence type="predicted"/>
<dbReference type="SUPFAM" id="SSF56529">
    <property type="entry name" value="FAH"/>
    <property type="match status" value="1"/>
</dbReference>
<evidence type="ECO:0000259" key="3">
    <source>
        <dbReference type="Pfam" id="PF01557"/>
    </source>
</evidence>
<dbReference type="Pfam" id="PF01557">
    <property type="entry name" value="FAA_hydrolase"/>
    <property type="match status" value="1"/>
</dbReference>
<gene>
    <name evidence="4" type="ORF">C8D99_102130</name>
</gene>
<keyword evidence="5" id="KW-1185">Reference proteome</keyword>
<dbReference type="OrthoDB" id="9792137at2"/>
<protein>
    <submittedName>
        <fullName evidence="4">2-keto-4-pentenoate hydratase</fullName>
    </submittedName>
</protein>
<comment type="caution">
    <text evidence="4">The sequence shown here is derived from an EMBL/GenBank/DDBJ whole genome shotgun (WGS) entry which is preliminary data.</text>
</comment>
<feature type="signal peptide" evidence="2">
    <location>
        <begin position="1"/>
        <end position="24"/>
    </location>
</feature>
<dbReference type="GO" id="GO:0008684">
    <property type="term" value="F:2-oxopent-4-enoate hydratase activity"/>
    <property type="evidence" value="ECO:0007669"/>
    <property type="project" value="TreeGrafter"/>
</dbReference>
<dbReference type="InterPro" id="IPR036663">
    <property type="entry name" value="Fumarylacetoacetase_C_sf"/>
</dbReference>
<sequence>MKAARRTCAAFLAVLLLAAMGWGADIQALAEKVYSAAMEGKPFPVLTAEYPGMTVDESYAVQTAYSKKRLGADRPAGFKAGLTTEATMKRFGSDTPFAAVLFPGGGLDGAAGPVEVNRADFGNLMLECEIGFILGEPVKESLKDVDALKGKVAFLAAAIELPDLAFTDMKQLKAADINASAISSKGFIVGKPVPLGAAPDINELVPVLSLDGAEVNRGRGSDALGDQWETALWLVNTMIEQGWTMEKGDVLLTGALGNMLPGKPGSYVYNAGALGAIDFTVK</sequence>
<dbReference type="Proteomes" id="UP000295066">
    <property type="component" value="Unassembled WGS sequence"/>
</dbReference>
<dbReference type="GO" id="GO:0005737">
    <property type="term" value="C:cytoplasm"/>
    <property type="evidence" value="ECO:0007669"/>
    <property type="project" value="TreeGrafter"/>
</dbReference>
<feature type="domain" description="Fumarylacetoacetase-like C-terminal" evidence="3">
    <location>
        <begin position="113"/>
        <end position="267"/>
    </location>
</feature>
<organism evidence="4 5">
    <name type="scientific">Aminivibrio pyruvatiphilus</name>
    <dbReference type="NCBI Taxonomy" id="1005740"/>
    <lineage>
        <taxon>Bacteria</taxon>
        <taxon>Thermotogati</taxon>
        <taxon>Synergistota</taxon>
        <taxon>Synergistia</taxon>
        <taxon>Synergistales</taxon>
        <taxon>Aminobacteriaceae</taxon>
        <taxon>Aminivibrio</taxon>
    </lineage>
</organism>
<dbReference type="PANTHER" id="PTHR30143:SF0">
    <property type="entry name" value="2-KETO-4-PENTENOATE HYDRATASE"/>
    <property type="match status" value="1"/>
</dbReference>
<dbReference type="AlphaFoldDB" id="A0A4R8MBM3"/>
<reference evidence="4 5" key="1">
    <citation type="submission" date="2019-03" db="EMBL/GenBank/DDBJ databases">
        <title>Genomic Encyclopedia of Type Strains, Phase IV (KMG-IV): sequencing the most valuable type-strain genomes for metagenomic binning, comparative biology and taxonomic classification.</title>
        <authorList>
            <person name="Goeker M."/>
        </authorList>
    </citation>
    <scope>NUCLEOTIDE SEQUENCE [LARGE SCALE GENOMIC DNA]</scope>
    <source>
        <strain evidence="4 5">DSM 25964</strain>
    </source>
</reference>
<evidence type="ECO:0000256" key="2">
    <source>
        <dbReference type="SAM" id="SignalP"/>
    </source>
</evidence>
<evidence type="ECO:0000313" key="4">
    <source>
        <dbReference type="EMBL" id="TDY63149.1"/>
    </source>
</evidence>
<dbReference type="InterPro" id="IPR050772">
    <property type="entry name" value="Hydratase-Decarb/MhpD_sf"/>
</dbReference>